<dbReference type="InterPro" id="IPR017310">
    <property type="entry name" value="Pept_S8A_subtilisin_clostridia"/>
</dbReference>
<evidence type="ECO:0000256" key="3">
    <source>
        <dbReference type="ARBA" id="ARBA00022801"/>
    </source>
</evidence>
<sequence>MYLKSEACKKFDEDPEYMKIIVEYQGDFIDEISKIDDVCGRVINDRYGVVYVKQKDLMNLINNLNTITYFEFDSVYVLEDVSAISTAFIPQVQSGDYLKLNGEGTIVAILDTGINYLDEAFLDENGMSRIEYIFDKSIIDEKNNFEYGVVYSKEDINSAIKAKSEGKNPYEIVKSKDQYGHGTSMAAIVGGRLENRNIESVAYKCNYIIVKLKENIKAQKWFGTNNIIYSVSEILEGIQFIVEKSRILKKPLVIYIPLGSTEGSHTGNTVIEKYIDLISQTRGTVVVTGTGNQGIFGGHVNGKIHKPLDTQIIELLIGEKQRNIYFDIWVKKPSRVSLNVISPSGESTGILPITTRGTIESKFVFENTNLKVYYYWPDELTGDEIIRVVLEDLKPGIWRFKVRGDYILNGEFNAWLPPESILQEGTSFISSNPYLTMTIPGMSRYIIVNSWYNQNNNTINGYSGRGEQWIGYGQNTEPIMTVGGDKIKTIGKNSEIIYVSGSSASSAITAGACSLLLQWGIVDGNDKIINAQKMITYFMRGVRKRPGDVYPNPEWGYGKLDMLTLFQNIK</sequence>
<dbReference type="PIRSF" id="PIRSF037894">
    <property type="entry name" value="Subtilisin_rel_CspABC"/>
    <property type="match status" value="1"/>
</dbReference>
<dbReference type="PANTHER" id="PTHR43806:SF11">
    <property type="entry name" value="CEREVISIN-RELATED"/>
    <property type="match status" value="1"/>
</dbReference>
<keyword evidence="3" id="KW-0378">Hydrolase</keyword>
<feature type="domain" description="Peptidase S8/S53" evidence="5">
    <location>
        <begin position="102"/>
        <end position="518"/>
    </location>
</feature>
<comment type="caution">
    <text evidence="6">The sequence shown here is derived from an EMBL/GenBank/DDBJ whole genome shotgun (WGS) entry which is preliminary data.</text>
</comment>
<accession>A0ABD4RKU0</accession>
<keyword evidence="2" id="KW-0645">Protease</keyword>
<evidence type="ECO:0000259" key="5">
    <source>
        <dbReference type="Pfam" id="PF00082"/>
    </source>
</evidence>
<dbReference type="PRINTS" id="PR00723">
    <property type="entry name" value="SUBTILISIN"/>
</dbReference>
<dbReference type="CDD" id="cd07478">
    <property type="entry name" value="Peptidases_S8_CspA-like"/>
    <property type="match status" value="1"/>
</dbReference>
<proteinExistence type="inferred from homology"/>
<gene>
    <name evidence="6" type="ORF">K4H94_12955</name>
</gene>
<name>A0ABD4RKU0_9CLOT</name>
<evidence type="ECO:0000313" key="7">
    <source>
        <dbReference type="Proteomes" id="UP000775179"/>
    </source>
</evidence>
<keyword evidence="4" id="KW-0720">Serine protease</keyword>
<dbReference type="Proteomes" id="UP000775179">
    <property type="component" value="Unassembled WGS sequence"/>
</dbReference>
<dbReference type="InterPro" id="IPR015500">
    <property type="entry name" value="Peptidase_S8_subtilisin-rel"/>
</dbReference>
<evidence type="ECO:0000256" key="2">
    <source>
        <dbReference type="ARBA" id="ARBA00022670"/>
    </source>
</evidence>
<dbReference type="Pfam" id="PF00082">
    <property type="entry name" value="Peptidase_S8"/>
    <property type="match status" value="1"/>
</dbReference>
<dbReference type="GO" id="GO:0008236">
    <property type="term" value="F:serine-type peptidase activity"/>
    <property type="evidence" value="ECO:0007669"/>
    <property type="project" value="UniProtKB-KW"/>
</dbReference>
<dbReference type="PANTHER" id="PTHR43806">
    <property type="entry name" value="PEPTIDASE S8"/>
    <property type="match status" value="1"/>
</dbReference>
<organism evidence="6 7">
    <name type="scientific">Clostridium chauvoei</name>
    <dbReference type="NCBI Taxonomy" id="46867"/>
    <lineage>
        <taxon>Bacteria</taxon>
        <taxon>Bacillati</taxon>
        <taxon>Bacillota</taxon>
        <taxon>Clostridia</taxon>
        <taxon>Eubacteriales</taxon>
        <taxon>Clostridiaceae</taxon>
        <taxon>Clostridium</taxon>
    </lineage>
</organism>
<dbReference type="InterPro" id="IPR034045">
    <property type="entry name" value="Pep_S8_CspA-like"/>
</dbReference>
<dbReference type="Gene3D" id="3.40.50.200">
    <property type="entry name" value="Peptidase S8/S53 domain"/>
    <property type="match status" value="1"/>
</dbReference>
<dbReference type="GO" id="GO:0006508">
    <property type="term" value="P:proteolysis"/>
    <property type="evidence" value="ECO:0007669"/>
    <property type="project" value="UniProtKB-KW"/>
</dbReference>
<dbReference type="InterPro" id="IPR050131">
    <property type="entry name" value="Peptidase_S8_subtilisin-like"/>
</dbReference>
<dbReference type="InterPro" id="IPR000209">
    <property type="entry name" value="Peptidase_S8/S53_dom"/>
</dbReference>
<dbReference type="SUPFAM" id="SSF52743">
    <property type="entry name" value="Subtilisin-like"/>
    <property type="match status" value="1"/>
</dbReference>
<dbReference type="EMBL" id="JAIFTX010000044">
    <property type="protein sequence ID" value="MBX7291893.1"/>
    <property type="molecule type" value="Genomic_DNA"/>
</dbReference>
<dbReference type="InterPro" id="IPR036852">
    <property type="entry name" value="Peptidase_S8/S53_dom_sf"/>
</dbReference>
<evidence type="ECO:0000313" key="6">
    <source>
        <dbReference type="EMBL" id="MBX7291893.1"/>
    </source>
</evidence>
<dbReference type="InterPro" id="IPR023827">
    <property type="entry name" value="Peptidase_S8_Asp-AS"/>
</dbReference>
<dbReference type="GeneID" id="66301616"/>
<reference evidence="6 7" key="1">
    <citation type="submission" date="2021-08" db="EMBL/GenBank/DDBJ databases">
        <title>Genome sequence analysis of Clostridium chauvoei strains of European origin and evaluation of typing options for outbreak investigations.</title>
        <authorList>
            <person name="Abdel-Glil M."/>
            <person name="Thomas P."/>
            <person name="Seyboldt C."/>
        </authorList>
    </citation>
    <scope>NUCLEOTIDE SEQUENCE [LARGE SCALE GENOMIC DNA]</scope>
    <source>
        <strain evidence="6 7">S0260-09</strain>
    </source>
</reference>
<dbReference type="AlphaFoldDB" id="A0ABD4RKU0"/>
<evidence type="ECO:0000256" key="1">
    <source>
        <dbReference type="ARBA" id="ARBA00011073"/>
    </source>
</evidence>
<dbReference type="PROSITE" id="PS00136">
    <property type="entry name" value="SUBTILASE_ASP"/>
    <property type="match status" value="1"/>
</dbReference>
<evidence type="ECO:0000256" key="4">
    <source>
        <dbReference type="ARBA" id="ARBA00022825"/>
    </source>
</evidence>
<dbReference type="RefSeq" id="WP_021875604.1">
    <property type="nucleotide sequence ID" value="NZ_CP018624.1"/>
</dbReference>
<protein>
    <submittedName>
        <fullName evidence="6">S8 family peptidase</fullName>
    </submittedName>
</protein>
<comment type="similarity">
    <text evidence="1">Belongs to the peptidase S8 family.</text>
</comment>
<dbReference type="Gene3D" id="2.60.120.1290">
    <property type="match status" value="1"/>
</dbReference>